<feature type="domain" description="Lnb-like transmembrane" evidence="4">
    <location>
        <begin position="244"/>
        <end position="341"/>
    </location>
</feature>
<organism evidence="5 6">
    <name type="scientific">Avrilella dinanensis</name>
    <dbReference type="NCBI Taxonomy" id="2008672"/>
    <lineage>
        <taxon>Bacteria</taxon>
        <taxon>Pseudomonadati</taxon>
        <taxon>Bacteroidota</taxon>
        <taxon>Flavobacteriia</taxon>
        <taxon>Flavobacteriales</taxon>
        <taxon>Flavobacteriaceae</taxon>
        <taxon>Avrilella</taxon>
    </lineage>
</organism>
<sequence>MKISNIVFSLLFLLSGMQLSAQPERLSEDAKVSVITCGTGDELYSIFGHTAIRFSDKQQQVDVVFNYGTFDFDTPNFYSKFIKGDLLYYLSVSDYNSFVRHYQTDNRSVDEQTLRLTNEQKQQLWQNVLQQFRGSEKYYTYRFIDNNCTTKVADLLNEVLPNPLETDFEENNHTYREILNSYLTYNYFEKLGINTLFGRKTDLMNEHIFMPDRLFKSIEISQNGTDNLAQETQHVFTAREVTPNPLNSWWFACVLAVVFAGLSYFKAVRYLLFTISGLLGVLLVFIQLYSNHPELLNNNTVMLFNPLYLVYLFVRNRNAKKYFCYMFLAISMLFVFLCGWDKFIIFLPVLGIYIVTLLFENKNLKIT</sequence>
<dbReference type="RefSeq" id="WP_100678376.1">
    <property type="nucleotide sequence ID" value="NZ_NIPO01000001.1"/>
</dbReference>
<keyword evidence="1" id="KW-0812">Transmembrane</keyword>
<feature type="transmembrane region" description="Helical" evidence="1">
    <location>
        <begin position="248"/>
        <end position="265"/>
    </location>
</feature>
<name>A0A2M9R7I4_9FLAO</name>
<keyword evidence="1" id="KW-1133">Transmembrane helix</keyword>
<dbReference type="InterPro" id="IPR025178">
    <property type="entry name" value="Lnb_N"/>
</dbReference>
<evidence type="ECO:0000256" key="2">
    <source>
        <dbReference type="SAM" id="SignalP"/>
    </source>
</evidence>
<reference evidence="5 6" key="1">
    <citation type="submission" date="2017-06" db="EMBL/GenBank/DDBJ databases">
        <title>Description of Avrilella dinanensis gen. nov. sp. nov.</title>
        <authorList>
            <person name="Leyer C."/>
            <person name="Sassi M."/>
            <person name="Minet J."/>
            <person name="Kayal S."/>
            <person name="Cattoir V."/>
        </authorList>
    </citation>
    <scope>NUCLEOTIDE SEQUENCE [LARGE SCALE GENOMIC DNA]</scope>
    <source>
        <strain evidence="5 6">UR159</strain>
    </source>
</reference>
<dbReference type="Pfam" id="PF13387">
    <property type="entry name" value="Lnb_N"/>
    <property type="match status" value="1"/>
</dbReference>
<protein>
    <submittedName>
        <fullName evidence="5">Uncharacterized protein</fullName>
    </submittedName>
</protein>
<keyword evidence="2" id="KW-0732">Signal</keyword>
<feature type="transmembrane region" description="Helical" evidence="1">
    <location>
        <begin position="270"/>
        <end position="289"/>
    </location>
</feature>
<evidence type="ECO:0000313" key="6">
    <source>
        <dbReference type="Proteomes" id="UP000231960"/>
    </source>
</evidence>
<dbReference type="AlphaFoldDB" id="A0A2M9R7I4"/>
<keyword evidence="6" id="KW-1185">Reference proteome</keyword>
<accession>A0A2M9R7I4</accession>
<evidence type="ECO:0000259" key="3">
    <source>
        <dbReference type="Pfam" id="PF13387"/>
    </source>
</evidence>
<dbReference type="Proteomes" id="UP000231960">
    <property type="component" value="Unassembled WGS sequence"/>
</dbReference>
<feature type="domain" description="Lnb N-terminal periplasmic" evidence="3">
    <location>
        <begin position="31"/>
        <end position="180"/>
    </location>
</feature>
<gene>
    <name evidence="5" type="ORF">CDL10_09885</name>
</gene>
<feature type="signal peptide" evidence="2">
    <location>
        <begin position="1"/>
        <end position="21"/>
    </location>
</feature>
<feature type="transmembrane region" description="Helical" evidence="1">
    <location>
        <begin position="343"/>
        <end position="359"/>
    </location>
</feature>
<dbReference type="Pfam" id="PF25221">
    <property type="entry name" value="5TMH_Lnb"/>
    <property type="match status" value="1"/>
</dbReference>
<evidence type="ECO:0000313" key="5">
    <source>
        <dbReference type="EMBL" id="PJR04817.1"/>
    </source>
</evidence>
<evidence type="ECO:0000256" key="1">
    <source>
        <dbReference type="SAM" id="Phobius"/>
    </source>
</evidence>
<dbReference type="OrthoDB" id="319167at2"/>
<feature type="chain" id="PRO_5014896476" evidence="2">
    <location>
        <begin position="22"/>
        <end position="367"/>
    </location>
</feature>
<evidence type="ECO:0000259" key="4">
    <source>
        <dbReference type="Pfam" id="PF25221"/>
    </source>
</evidence>
<dbReference type="EMBL" id="NIPO01000001">
    <property type="protein sequence ID" value="PJR04817.1"/>
    <property type="molecule type" value="Genomic_DNA"/>
</dbReference>
<comment type="caution">
    <text evidence="5">The sequence shown here is derived from an EMBL/GenBank/DDBJ whole genome shotgun (WGS) entry which is preliminary data.</text>
</comment>
<feature type="transmembrane region" description="Helical" evidence="1">
    <location>
        <begin position="295"/>
        <end position="314"/>
    </location>
</feature>
<feature type="transmembrane region" description="Helical" evidence="1">
    <location>
        <begin position="321"/>
        <end position="337"/>
    </location>
</feature>
<keyword evidence="1" id="KW-0472">Membrane</keyword>
<dbReference type="InterPro" id="IPR057436">
    <property type="entry name" value="5TMH_Lnb"/>
</dbReference>
<proteinExistence type="predicted"/>